<dbReference type="RefSeq" id="WP_013885622.1">
    <property type="nucleotide sequence ID" value="NC_015672.1"/>
</dbReference>
<dbReference type="Proteomes" id="UP000006621">
    <property type="component" value="Chromosome"/>
</dbReference>
<protein>
    <submittedName>
        <fullName evidence="2">Uncharacterized protein</fullName>
    </submittedName>
</protein>
<accession>F8E8Y7</accession>
<dbReference type="STRING" id="717231.Flexsi_0423"/>
<keyword evidence="1" id="KW-0812">Transmembrane</keyword>
<gene>
    <name evidence="2" type="ordered locus">Flexsi_0423</name>
</gene>
<evidence type="ECO:0000256" key="1">
    <source>
        <dbReference type="SAM" id="Phobius"/>
    </source>
</evidence>
<keyword evidence="3" id="KW-1185">Reference proteome</keyword>
<feature type="transmembrane region" description="Helical" evidence="1">
    <location>
        <begin position="172"/>
        <end position="193"/>
    </location>
</feature>
<sequence>MKSLKSTNKQHLTIFTALNIAVFWVFIISPTDPNKWKQIFDSLTLKDSLFLSISPILTLVLSGIFSATTKARLVYWRYNYPLPGSEAFSVHMAKDHRIDPDALATKWGPLPSDPKDQNRLWYKIYKIVENDIRVMDSHRDWLLSRDLAAYSVIFLLVFVPSVVGSGKAWKTTLIYIAIMILQYLIILVAARIYGKRFVCNVLSIDSQSN</sequence>
<feature type="transmembrane region" description="Helical" evidence="1">
    <location>
        <begin position="12"/>
        <end position="29"/>
    </location>
</feature>
<dbReference type="eggNOG" id="ENOG5033D4E">
    <property type="taxonomic scope" value="Bacteria"/>
</dbReference>
<evidence type="ECO:0000313" key="3">
    <source>
        <dbReference type="Proteomes" id="UP000006621"/>
    </source>
</evidence>
<reference evidence="2 3" key="1">
    <citation type="journal article" date="2011" name="Stand. Genomic Sci.">
        <title>Genome sequence of the moderately thermophilic halophile Flexistipes sinusarabici strain (MAS10).</title>
        <authorList>
            <person name="Lapidus A."/>
            <person name="Chertkov O."/>
            <person name="Nolan M."/>
            <person name="Lucas S."/>
            <person name="Hammon N."/>
            <person name="Deshpande S."/>
            <person name="Cheng J.F."/>
            <person name="Tapia R."/>
            <person name="Han C."/>
            <person name="Goodwin L."/>
            <person name="Pitluck S."/>
            <person name="Liolios K."/>
            <person name="Pagani I."/>
            <person name="Ivanova N."/>
            <person name="Huntemann M."/>
            <person name="Mavromatis K."/>
            <person name="Mikhailova N."/>
            <person name="Pati A."/>
            <person name="Chen A."/>
            <person name="Palaniappan K."/>
            <person name="Land M."/>
            <person name="Hauser L."/>
            <person name="Brambilla E.M."/>
            <person name="Rohde M."/>
            <person name="Abt B."/>
            <person name="Spring S."/>
            <person name="Goker M."/>
            <person name="Bristow J."/>
            <person name="Eisen J.A."/>
            <person name="Markowitz V."/>
            <person name="Hugenholtz P."/>
            <person name="Kyrpides N.C."/>
            <person name="Klenk H.P."/>
            <person name="Woyke T."/>
        </authorList>
    </citation>
    <scope>NUCLEOTIDE SEQUENCE [LARGE SCALE GENOMIC DNA]</scope>
    <source>
        <strain evidence="3">DSM 4947 / MAS 10</strain>
    </source>
</reference>
<feature type="transmembrane region" description="Helical" evidence="1">
    <location>
        <begin position="49"/>
        <end position="68"/>
    </location>
</feature>
<organism evidence="2 3">
    <name type="scientific">Flexistipes sinusarabici (strain ATCC 49648 / DSM 4947 / MAS 10)</name>
    <dbReference type="NCBI Taxonomy" id="717231"/>
    <lineage>
        <taxon>Bacteria</taxon>
        <taxon>Pseudomonadati</taxon>
        <taxon>Deferribacterota</taxon>
        <taxon>Deferribacteres</taxon>
        <taxon>Deferribacterales</taxon>
        <taxon>Flexistipitaceae</taxon>
        <taxon>Flexistipes</taxon>
    </lineage>
</organism>
<keyword evidence="1" id="KW-0472">Membrane</keyword>
<dbReference type="EMBL" id="CP002858">
    <property type="protein sequence ID" value="AEI14111.1"/>
    <property type="molecule type" value="Genomic_DNA"/>
</dbReference>
<keyword evidence="1" id="KW-1133">Transmembrane helix</keyword>
<dbReference type="KEGG" id="fsi:Flexsi_0423"/>
<feature type="transmembrane region" description="Helical" evidence="1">
    <location>
        <begin position="147"/>
        <end position="166"/>
    </location>
</feature>
<name>F8E8Y7_FLESM</name>
<dbReference type="HOGENOM" id="CLU_101284_0_0_0"/>
<dbReference type="AlphaFoldDB" id="F8E8Y7"/>
<evidence type="ECO:0000313" key="2">
    <source>
        <dbReference type="EMBL" id="AEI14111.1"/>
    </source>
</evidence>
<proteinExistence type="predicted"/>
<dbReference type="OrthoDB" id="511803at2"/>
<reference evidence="3" key="2">
    <citation type="submission" date="2011-06" db="EMBL/GenBank/DDBJ databases">
        <title>The complete genome of Flexistipes sinusarabici DSM 4947.</title>
        <authorList>
            <person name="Lucas S."/>
            <person name="Han J."/>
            <person name="Lapidus A."/>
            <person name="Bruce D."/>
            <person name="Goodwin L."/>
            <person name="Pitluck S."/>
            <person name="Peters L."/>
            <person name="Kyrpides N."/>
            <person name="Mavromatis K."/>
            <person name="Ivanova N."/>
            <person name="Mikhailova N."/>
            <person name="Chertkov O."/>
            <person name="Detter J.C."/>
            <person name="Tapia R."/>
            <person name="Han C."/>
            <person name="Land M."/>
            <person name="Hauser L."/>
            <person name="Markowitz V."/>
            <person name="Cheng J.-F."/>
            <person name="Hugenholtz P."/>
            <person name="Woyke T."/>
            <person name="Wu D."/>
            <person name="Spring S."/>
            <person name="Schroeder M."/>
            <person name="Brambilla E."/>
            <person name="Klenk H.-P."/>
            <person name="Eisen J.A."/>
        </authorList>
    </citation>
    <scope>NUCLEOTIDE SEQUENCE [LARGE SCALE GENOMIC DNA]</scope>
    <source>
        <strain evidence="3">DSM 4947 / MAS 10</strain>
    </source>
</reference>